<accession>A0ABM1MHS9</accession>
<dbReference type="InterPro" id="IPR015897">
    <property type="entry name" value="CHK_kinase-like"/>
</dbReference>
<evidence type="ECO:0000259" key="1">
    <source>
        <dbReference type="SMART" id="SM00587"/>
    </source>
</evidence>
<proteinExistence type="predicted"/>
<dbReference type="SUPFAM" id="SSF56112">
    <property type="entry name" value="Protein kinase-like (PK-like)"/>
    <property type="match status" value="1"/>
</dbReference>
<dbReference type="PANTHER" id="PTHR11012:SF55">
    <property type="entry name" value="BHLH DOMAIN-CONTAINING PROTEIN"/>
    <property type="match status" value="1"/>
</dbReference>
<gene>
    <name evidence="3" type="primary">LOC108560920</name>
</gene>
<keyword evidence="2" id="KW-1185">Reference proteome</keyword>
<organism evidence="2 3">
    <name type="scientific">Nicrophorus vespilloides</name>
    <name type="common">Boreal carrion beetle</name>
    <dbReference type="NCBI Taxonomy" id="110193"/>
    <lineage>
        <taxon>Eukaryota</taxon>
        <taxon>Metazoa</taxon>
        <taxon>Ecdysozoa</taxon>
        <taxon>Arthropoda</taxon>
        <taxon>Hexapoda</taxon>
        <taxon>Insecta</taxon>
        <taxon>Pterygota</taxon>
        <taxon>Neoptera</taxon>
        <taxon>Endopterygota</taxon>
        <taxon>Coleoptera</taxon>
        <taxon>Polyphaga</taxon>
        <taxon>Staphyliniformia</taxon>
        <taxon>Silphidae</taxon>
        <taxon>Nicrophorinae</taxon>
        <taxon>Nicrophorus</taxon>
    </lineage>
</organism>
<protein>
    <submittedName>
        <fullName evidence="3">Uncharacterized protein LOC108560920</fullName>
    </submittedName>
</protein>
<dbReference type="Pfam" id="PF02958">
    <property type="entry name" value="EcKL"/>
    <property type="match status" value="1"/>
</dbReference>
<evidence type="ECO:0000313" key="3">
    <source>
        <dbReference type="RefSeq" id="XP_017774129.1"/>
    </source>
</evidence>
<name>A0ABM1MHS9_NICVS</name>
<dbReference type="InterPro" id="IPR004119">
    <property type="entry name" value="EcKL"/>
</dbReference>
<feature type="domain" description="CHK kinase-like" evidence="1">
    <location>
        <begin position="134"/>
        <end position="329"/>
    </location>
</feature>
<evidence type="ECO:0000313" key="2">
    <source>
        <dbReference type="Proteomes" id="UP000695000"/>
    </source>
</evidence>
<dbReference type="GeneID" id="108560920"/>
<dbReference type="Proteomes" id="UP000695000">
    <property type="component" value="Unplaced"/>
</dbReference>
<dbReference type="InterPro" id="IPR011009">
    <property type="entry name" value="Kinase-like_dom_sf"/>
</dbReference>
<dbReference type="Gene3D" id="3.90.1200.10">
    <property type="match status" value="1"/>
</dbReference>
<dbReference type="RefSeq" id="XP_017774129.1">
    <property type="nucleotide sequence ID" value="XM_017918640.1"/>
</dbReference>
<reference evidence="3" key="1">
    <citation type="submission" date="2025-08" db="UniProtKB">
        <authorList>
            <consortium name="RefSeq"/>
        </authorList>
    </citation>
    <scope>IDENTIFICATION</scope>
    <source>
        <tissue evidence="3">Whole Larva</tissue>
    </source>
</reference>
<dbReference type="PANTHER" id="PTHR11012">
    <property type="entry name" value="PROTEIN KINASE-LIKE DOMAIN-CONTAINING"/>
    <property type="match status" value="1"/>
</dbReference>
<dbReference type="SMART" id="SM00587">
    <property type="entry name" value="CHK"/>
    <property type="match status" value="1"/>
</dbReference>
<sequence>MPEFEVKNLDKILSDSLGKDVVVIEQRSKFLTPPGEHYGSIMLALDATVKIDGKEEILPLVAKMLPASDMLRVAFDSGVTFQKEIDAYTKTIPALVQFQRDYNVPEHKILDIFPKCFGARISLDKDEVDENAVLIFENLKVKGYDTGDRFVGFDLPHAQMIVKDLAKFHAVPIAMKKLRPNDFDKYVGPCIIPNAGIETLPDDIAAAFTDSIIEIGKTIPELSPYLEKITEIVLTSTEDMKNKNGPPIITPYATAVHSDYWVNNTMVLRDANGNPLKNKIVDLQIMQYDHALRDLIFFLFTSVQNPVLDAHYDDLIKLYHETFYDYLKDFGAESDDYSWKNFLTELEDIGPKEFHHVAFMLKPIFTEKGKINNLSEFKPSDWGRRDLIGPAHKQKLKDTILAYVKRNWI</sequence>